<dbReference type="GO" id="GO:0005975">
    <property type="term" value="P:carbohydrate metabolic process"/>
    <property type="evidence" value="ECO:0007669"/>
    <property type="project" value="InterPro"/>
</dbReference>
<dbReference type="GO" id="GO:0008107">
    <property type="term" value="F:galactoside 2-alpha-L-fucosyltransferase activity"/>
    <property type="evidence" value="ECO:0007669"/>
    <property type="project" value="InterPro"/>
</dbReference>
<evidence type="ECO:0000256" key="1">
    <source>
        <dbReference type="ARBA" id="ARBA00022676"/>
    </source>
</evidence>
<name>A0A4U1G4V4_9SPHI</name>
<gene>
    <name evidence="3" type="ORF">FBD94_24515</name>
</gene>
<comment type="caution">
    <text evidence="3">The sequence shown here is derived from an EMBL/GenBank/DDBJ whole genome shotgun (WGS) entry which is preliminary data.</text>
</comment>
<dbReference type="EMBL" id="SWDX01000015">
    <property type="protein sequence ID" value="TKC55812.1"/>
    <property type="molecule type" value="Genomic_DNA"/>
</dbReference>
<protein>
    <submittedName>
        <fullName evidence="3">Alpha-1,2-fucosyltransferase</fullName>
    </submittedName>
</protein>
<dbReference type="Pfam" id="PF01531">
    <property type="entry name" value="Glyco_transf_11"/>
    <property type="match status" value="1"/>
</dbReference>
<dbReference type="PANTHER" id="PTHR11927">
    <property type="entry name" value="GALACTOSIDE 2-L-FUCOSYLTRANSFERASE"/>
    <property type="match status" value="1"/>
</dbReference>
<dbReference type="CDD" id="cd11301">
    <property type="entry name" value="Fut1_Fut2_like"/>
    <property type="match status" value="1"/>
</dbReference>
<organism evidence="3 4">
    <name type="scientific">Pedobacter hiemivivus</name>
    <dbReference type="NCBI Taxonomy" id="2530454"/>
    <lineage>
        <taxon>Bacteria</taxon>
        <taxon>Pseudomonadati</taxon>
        <taxon>Bacteroidota</taxon>
        <taxon>Sphingobacteriia</taxon>
        <taxon>Sphingobacteriales</taxon>
        <taxon>Sphingobacteriaceae</taxon>
        <taxon>Pedobacter</taxon>
    </lineage>
</organism>
<keyword evidence="1 3" id="KW-0328">Glycosyltransferase</keyword>
<dbReference type="AlphaFoldDB" id="A0A4U1G4V4"/>
<proteinExistence type="predicted"/>
<evidence type="ECO:0000313" key="3">
    <source>
        <dbReference type="EMBL" id="TKC55812.1"/>
    </source>
</evidence>
<dbReference type="GO" id="GO:0016020">
    <property type="term" value="C:membrane"/>
    <property type="evidence" value="ECO:0007669"/>
    <property type="project" value="InterPro"/>
</dbReference>
<reference evidence="3 4" key="1">
    <citation type="submission" date="2019-04" db="EMBL/GenBank/DDBJ databases">
        <title>Pedobacter sp. RP-1-16 sp. nov., isolated from Arctic soil.</title>
        <authorList>
            <person name="Dahal R.H."/>
            <person name="Kim D.-U."/>
        </authorList>
    </citation>
    <scope>NUCLEOTIDE SEQUENCE [LARGE SCALE GENOMIC DNA]</scope>
    <source>
        <strain evidence="3 4">RP-1-16</strain>
    </source>
</reference>
<sequence>MKIVKFLGGLGNQMFQYAFYRALSKRHKTVKADLSGYSNYPLHNGFELEKIFNLDLKKASPFIIKLYDPTVRTWYIRKLRKILLLEKAYKAEKDPFLFDEEKLKDKGPKLYWGYWQNQKYFIDIEQELRANFQFKNEVSKTNENFLQQILRSNSISVHIRRGDYVGHESLGGLCDLAYYREAITIMRAKIKTPSFFIFSDDMEWCRKNLPLPENTTLIEGNNGLNSYIDMQLMSNCKHNIIANSSFSWWAAWLNQNPDKIVIAPKKWINDDNYNDSDIIPKTWLKI</sequence>
<evidence type="ECO:0000256" key="2">
    <source>
        <dbReference type="ARBA" id="ARBA00022679"/>
    </source>
</evidence>
<keyword evidence="2 3" id="KW-0808">Transferase</keyword>
<dbReference type="PANTHER" id="PTHR11927:SF9">
    <property type="entry name" value="L-FUCOSYLTRANSFERASE"/>
    <property type="match status" value="1"/>
</dbReference>
<evidence type="ECO:0000313" key="4">
    <source>
        <dbReference type="Proteomes" id="UP000309594"/>
    </source>
</evidence>
<dbReference type="Proteomes" id="UP000309594">
    <property type="component" value="Unassembled WGS sequence"/>
</dbReference>
<dbReference type="InterPro" id="IPR002516">
    <property type="entry name" value="Glyco_trans_11"/>
</dbReference>
<dbReference type="Gene3D" id="3.40.50.11350">
    <property type="match status" value="1"/>
</dbReference>
<dbReference type="RefSeq" id="WP_136882168.1">
    <property type="nucleotide sequence ID" value="NZ_SWDX01000015.1"/>
</dbReference>
<accession>A0A4U1G4V4</accession>